<dbReference type="InterPro" id="IPR029045">
    <property type="entry name" value="ClpP/crotonase-like_dom_sf"/>
</dbReference>
<gene>
    <name evidence="2" type="ORF">CAZ10_09795</name>
</gene>
<proteinExistence type="predicted"/>
<name>A0A241XSQ4_PSEAI</name>
<dbReference type="AlphaFoldDB" id="A0A241XSQ4"/>
<reference evidence="3" key="1">
    <citation type="submission" date="2017-05" db="EMBL/GenBank/DDBJ databases">
        <authorList>
            <person name="Giani T."/>
            <person name="Arena F."/>
            <person name="Pollini S."/>
            <person name="Di Pilato V."/>
            <person name="D'Andrea M.M."/>
            <person name="Henrici De Angelis L."/>
            <person name="Bassetti M."/>
            <person name="Rossolini G.M."/>
        </authorList>
    </citation>
    <scope>NUCLEOTIDE SEQUENCE [LARGE SCALE GENOMIC DNA]</scope>
    <source>
        <strain evidence="3">S567_C10_BS</strain>
    </source>
</reference>
<organism evidence="2 3">
    <name type="scientific">Pseudomonas aeruginosa</name>
    <dbReference type="NCBI Taxonomy" id="287"/>
    <lineage>
        <taxon>Bacteria</taxon>
        <taxon>Pseudomonadati</taxon>
        <taxon>Pseudomonadota</taxon>
        <taxon>Gammaproteobacteria</taxon>
        <taxon>Pseudomonadales</taxon>
        <taxon>Pseudomonadaceae</taxon>
        <taxon>Pseudomonas</taxon>
    </lineage>
</organism>
<feature type="chain" id="PRO_5011290823" description="Periplasmic protein" evidence="1">
    <location>
        <begin position="19"/>
        <end position="373"/>
    </location>
</feature>
<protein>
    <recommendedName>
        <fullName evidence="4">Periplasmic protein</fullName>
    </recommendedName>
</protein>
<keyword evidence="1" id="KW-0732">Signal</keyword>
<dbReference type="Proteomes" id="UP000194857">
    <property type="component" value="Unassembled WGS sequence"/>
</dbReference>
<evidence type="ECO:0000313" key="2">
    <source>
        <dbReference type="EMBL" id="OTI63118.1"/>
    </source>
</evidence>
<evidence type="ECO:0000256" key="1">
    <source>
        <dbReference type="SAM" id="SignalP"/>
    </source>
</evidence>
<comment type="caution">
    <text evidence="2">The sequence shown here is derived from an EMBL/GenBank/DDBJ whole genome shotgun (WGS) entry which is preliminary data.</text>
</comment>
<dbReference type="RefSeq" id="WP_065327571.1">
    <property type="nucleotide sequence ID" value="NZ_NFFZ01000004.1"/>
</dbReference>
<dbReference type="SUPFAM" id="SSF52096">
    <property type="entry name" value="ClpP/crotonase"/>
    <property type="match status" value="1"/>
</dbReference>
<dbReference type="EMBL" id="NFFZ01000004">
    <property type="protein sequence ID" value="OTI63118.1"/>
    <property type="molecule type" value="Genomic_DNA"/>
</dbReference>
<sequence>MKLLLAAAFALCAINASAASTVVPADDPRLQPAEVVRVEPSGPAGFPEIYVDGYIHKATVEAFKRLGNLNGSGMGMVYFNSLGGDLVATVELGQLIRERGFSTRVGSKGTSGKPLPGRCESGCPFAFAGGRFRFLEAGSSLGVHQFYRAAGLQANDLSHAQIASALIASHLADMGVSMALMGKMVSADSESMRYLTPLEAYDMGLINAGTLPAQWGIREINGAIVLVGEQETIQGTAKIALACGSHNDVEMAGLFKGWFDPSLFKPFNEVSLQVDGQPIGAASSVAEQSIHNGFLSYKVLPTDHQLDALARAQEIGLQLHKSGTEHRVDFKVDAAGAGNLITSFVKLCRGDRPNLTGGVSSHLPQSAPQTITF</sequence>
<dbReference type="Gene3D" id="3.90.226.10">
    <property type="entry name" value="2-enoyl-CoA Hydratase, Chain A, domain 1"/>
    <property type="match status" value="1"/>
</dbReference>
<evidence type="ECO:0000313" key="3">
    <source>
        <dbReference type="Proteomes" id="UP000194857"/>
    </source>
</evidence>
<accession>A0A241XSQ4</accession>
<evidence type="ECO:0008006" key="4">
    <source>
        <dbReference type="Google" id="ProtNLM"/>
    </source>
</evidence>
<feature type="signal peptide" evidence="1">
    <location>
        <begin position="1"/>
        <end position="18"/>
    </location>
</feature>